<keyword evidence="1" id="KW-0812">Transmembrane</keyword>
<keyword evidence="1" id="KW-1133">Transmembrane helix</keyword>
<dbReference type="PaxDb" id="243275-TDE_1975"/>
<feature type="transmembrane region" description="Helical" evidence="1">
    <location>
        <begin position="12"/>
        <end position="29"/>
    </location>
</feature>
<name>Q73L90_TREDE</name>
<dbReference type="EMBL" id="AE017226">
    <property type="protein sequence ID" value="AAS12489.1"/>
    <property type="molecule type" value="Genomic_DNA"/>
</dbReference>
<dbReference type="STRING" id="243275.TDE_1975"/>
<organism evidence="2 3">
    <name type="scientific">Treponema denticola (strain ATCC 35405 / DSM 14222 / CIP 103919 / JCM 8153 / KCTC 15104)</name>
    <dbReference type="NCBI Taxonomy" id="243275"/>
    <lineage>
        <taxon>Bacteria</taxon>
        <taxon>Pseudomonadati</taxon>
        <taxon>Spirochaetota</taxon>
        <taxon>Spirochaetia</taxon>
        <taxon>Spirochaetales</taxon>
        <taxon>Treponemataceae</taxon>
        <taxon>Treponema</taxon>
    </lineage>
</organism>
<accession>Q73L90</accession>
<sequence length="35" mass="4510">MYHNDTILKRAAKDFYTFFWFIFSFYFNSKKQKEF</sequence>
<evidence type="ECO:0000313" key="2">
    <source>
        <dbReference type="EMBL" id="AAS12489.1"/>
    </source>
</evidence>
<proteinExistence type="predicted"/>
<reference evidence="2 3" key="1">
    <citation type="journal article" date="2004" name="Proc. Natl. Acad. Sci. U.S.A.">
        <title>Comparison of the genome of the oral pathogen Treponema denticola with other spirochete genomes.</title>
        <authorList>
            <person name="Seshadri R."/>
            <person name="Myers G.S."/>
            <person name="Tettelin H."/>
            <person name="Eisen J.A."/>
            <person name="Heidelberg J.F."/>
            <person name="Dodson R.J."/>
            <person name="Davidsen T.M."/>
            <person name="DeBoy R.T."/>
            <person name="Fouts D.E."/>
            <person name="Haft D.H."/>
            <person name="Selengut J."/>
            <person name="Ren Q."/>
            <person name="Brinkac L.M."/>
            <person name="Madupu R."/>
            <person name="Kolonay J."/>
            <person name="Durkin S.A."/>
            <person name="Daugherty S.C."/>
            <person name="Shetty J."/>
            <person name="Shvartsbeyn A."/>
            <person name="Gebregeorgis E."/>
            <person name="Geer K."/>
            <person name="Tsegaye G."/>
            <person name="Malek J."/>
            <person name="Ayodeji B."/>
            <person name="Shatsman S."/>
            <person name="McLeod M.P."/>
            <person name="Smajs D."/>
            <person name="Howell J.K."/>
            <person name="Pal S."/>
            <person name="Amin A."/>
            <person name="Vashisth P."/>
            <person name="McNeill T.Z."/>
            <person name="Xiang Q."/>
            <person name="Sodergren E."/>
            <person name="Baca E."/>
            <person name="Weinstock G.M."/>
            <person name="Norris S.J."/>
            <person name="Fraser C.M."/>
            <person name="Paulsen I.T."/>
        </authorList>
    </citation>
    <scope>NUCLEOTIDE SEQUENCE [LARGE SCALE GENOMIC DNA]</scope>
    <source>
        <strain evidence="3">ATCC 35405 / DSM 14222 / CIP 103919 / JCM 8153 / KCTC 15104</strain>
    </source>
</reference>
<gene>
    <name evidence="2" type="ordered locus">TDE_1975</name>
</gene>
<dbReference type="HOGENOM" id="CLU_3367953_0_0_12"/>
<dbReference type="Proteomes" id="UP000008212">
    <property type="component" value="Chromosome"/>
</dbReference>
<evidence type="ECO:0000313" key="3">
    <source>
        <dbReference type="Proteomes" id="UP000008212"/>
    </source>
</evidence>
<evidence type="ECO:0000256" key="1">
    <source>
        <dbReference type="SAM" id="Phobius"/>
    </source>
</evidence>
<dbReference type="AlphaFoldDB" id="Q73L90"/>
<keyword evidence="1" id="KW-0472">Membrane</keyword>
<protein>
    <submittedName>
        <fullName evidence="2">Uncharacterized protein</fullName>
    </submittedName>
</protein>
<keyword evidence="3" id="KW-1185">Reference proteome</keyword>
<dbReference type="KEGG" id="tde:TDE_1975"/>